<keyword evidence="4" id="KW-1185">Reference proteome</keyword>
<gene>
    <name evidence="3" type="ORF">O4U47_21165</name>
</gene>
<evidence type="ECO:0000313" key="4">
    <source>
        <dbReference type="Proteomes" id="UP001165685"/>
    </source>
</evidence>
<feature type="transmembrane region" description="Helical" evidence="2">
    <location>
        <begin position="132"/>
        <end position="156"/>
    </location>
</feature>
<accession>A0ABT4TQR8</accession>
<feature type="transmembrane region" description="Helical" evidence="2">
    <location>
        <begin position="322"/>
        <end position="341"/>
    </location>
</feature>
<name>A0ABT4TQR8_9ACTN</name>
<dbReference type="InterPro" id="IPR029058">
    <property type="entry name" value="AB_hydrolase_fold"/>
</dbReference>
<evidence type="ECO:0000256" key="1">
    <source>
        <dbReference type="SAM" id="MobiDB-lite"/>
    </source>
</evidence>
<dbReference type="Proteomes" id="UP001165685">
    <property type="component" value="Unassembled WGS sequence"/>
</dbReference>
<dbReference type="SUPFAM" id="SSF53474">
    <property type="entry name" value="alpha/beta-Hydrolases"/>
    <property type="match status" value="1"/>
</dbReference>
<dbReference type="EMBL" id="JAQFWP010000045">
    <property type="protein sequence ID" value="MDA2807029.1"/>
    <property type="molecule type" value="Genomic_DNA"/>
</dbReference>
<protein>
    <recommendedName>
        <fullName evidence="5">Integral membrane protein</fullName>
    </recommendedName>
</protein>
<dbReference type="RefSeq" id="WP_270679658.1">
    <property type="nucleotide sequence ID" value="NZ_JAQFWP010000045.1"/>
</dbReference>
<sequence length="802" mass="83350">MPEDRSPAPSDPRIVELRIHGVSGGQAEELLDVEPAVRVGGDGLAGFFRWRRARDTETVPGVPREIFAWGNLTSGRASRALWLLLLPFILANIAYWMRPAPPDGNAEIAQGSSGTGRAGGSGRSRLHRLADIAYGSAARLLALSLTVLLLMAAAGIGMDLVGWQCPAYGERCAELRPLLGELSAPGGLLARPGLSLAAGALLPLAAMALLWRLSRRTTSVYEAAAQGTAPSPSPDAPLSNPHFWRNSMVMGRLRSVHIAVAAAVVGLLAAVPPALHDRAEGATATGTVLLGLLAAVVAGASMMALVPGTAHTWNRSADRICARLRDTALALAGVSLVYTAWPRPGWSAQGRLPGFAEGLNALFAVQCVLVAVLFAAAAAMYARTPLKRDTAMRGLAGPAAAAVGLLLGGVFSAAVVYQSAGFLGGCHYPGAEDAGCLPLQAPAAFSWLQLAFALEAVIIAGAVLWFRLRMHRRTREEESLAAAEYGRRRGVFRTRTIAWARAMGRMTEALPVALGAVLVPGAALVALVAFAAGTGRLTAAPAAPALPGRGGGLQEAVGLLVTVGSWTGALMLVALVAIGFSAYRRRPVRQAVGVLWDVGTFWPRVAHPLAPPSYAERAVPQLVARVAATAEGGQGVVLSGHSQGSVLAAATVWQLPPHVRPAVAVVTHGSPLYRLYTRYFPAYFGPAALADAAARVARWRNLWRVTDPIGGPVHTAPAGGRTLPDAAPLPDPREYDIPAGEALYPEILGHSFYVRDPAYAAAVQDAAALLLPGTVGPVPAAARDAAHGGADVEDEDQGGDQG</sequence>
<feature type="transmembrane region" description="Helical" evidence="2">
    <location>
        <begin position="287"/>
        <end position="310"/>
    </location>
</feature>
<comment type="caution">
    <text evidence="3">The sequence shown here is derived from an EMBL/GenBank/DDBJ whole genome shotgun (WGS) entry which is preliminary data.</text>
</comment>
<evidence type="ECO:0000256" key="2">
    <source>
        <dbReference type="SAM" id="Phobius"/>
    </source>
</evidence>
<feature type="transmembrane region" description="Helical" evidence="2">
    <location>
        <begin position="509"/>
        <end position="532"/>
    </location>
</feature>
<keyword evidence="2" id="KW-0472">Membrane</keyword>
<feature type="transmembrane region" description="Helical" evidence="2">
    <location>
        <begin position="361"/>
        <end position="382"/>
    </location>
</feature>
<reference evidence="3" key="1">
    <citation type="submission" date="2023-01" db="EMBL/GenBank/DDBJ databases">
        <title>Draft genome sequence of Nocardiopsis sp. LSu2-4 isolated from halophytes.</title>
        <authorList>
            <person name="Duangmal K."/>
            <person name="Chantavorakit T."/>
        </authorList>
    </citation>
    <scope>NUCLEOTIDE SEQUENCE</scope>
    <source>
        <strain evidence="3">LSu2-4</strain>
    </source>
</reference>
<organism evidence="3 4">
    <name type="scientific">Nocardiopsis suaedae</name>
    <dbReference type="NCBI Taxonomy" id="3018444"/>
    <lineage>
        <taxon>Bacteria</taxon>
        <taxon>Bacillati</taxon>
        <taxon>Actinomycetota</taxon>
        <taxon>Actinomycetes</taxon>
        <taxon>Streptosporangiales</taxon>
        <taxon>Nocardiopsidaceae</taxon>
        <taxon>Nocardiopsis</taxon>
    </lineage>
</organism>
<evidence type="ECO:0000313" key="3">
    <source>
        <dbReference type="EMBL" id="MDA2807029.1"/>
    </source>
</evidence>
<feature type="transmembrane region" description="Helical" evidence="2">
    <location>
        <begin position="447"/>
        <end position="466"/>
    </location>
</feature>
<keyword evidence="2" id="KW-1133">Transmembrane helix</keyword>
<keyword evidence="2" id="KW-0812">Transmembrane</keyword>
<feature type="compositionally biased region" description="Acidic residues" evidence="1">
    <location>
        <begin position="791"/>
        <end position="802"/>
    </location>
</feature>
<feature type="transmembrane region" description="Helical" evidence="2">
    <location>
        <begin position="80"/>
        <end position="97"/>
    </location>
</feature>
<feature type="transmembrane region" description="Helical" evidence="2">
    <location>
        <begin position="394"/>
        <end position="417"/>
    </location>
</feature>
<feature type="region of interest" description="Disordered" evidence="1">
    <location>
        <begin position="781"/>
        <end position="802"/>
    </location>
</feature>
<proteinExistence type="predicted"/>
<feature type="transmembrane region" description="Helical" evidence="2">
    <location>
        <begin position="255"/>
        <end position="275"/>
    </location>
</feature>
<evidence type="ECO:0008006" key="5">
    <source>
        <dbReference type="Google" id="ProtNLM"/>
    </source>
</evidence>
<feature type="transmembrane region" description="Helical" evidence="2">
    <location>
        <begin position="556"/>
        <end position="580"/>
    </location>
</feature>
<feature type="transmembrane region" description="Helical" evidence="2">
    <location>
        <begin position="193"/>
        <end position="211"/>
    </location>
</feature>